<evidence type="ECO:0000256" key="2">
    <source>
        <dbReference type="SAM" id="Phobius"/>
    </source>
</evidence>
<protein>
    <submittedName>
        <fullName evidence="3">Uncharacterized protein</fullName>
    </submittedName>
</protein>
<proteinExistence type="predicted"/>
<evidence type="ECO:0000313" key="4">
    <source>
        <dbReference type="Proteomes" id="UP000307440"/>
    </source>
</evidence>
<accession>A0A5C3KCK1</accession>
<evidence type="ECO:0000313" key="3">
    <source>
        <dbReference type="EMBL" id="TFK17809.1"/>
    </source>
</evidence>
<dbReference type="Proteomes" id="UP000307440">
    <property type="component" value="Unassembled WGS sequence"/>
</dbReference>
<reference evidence="3 4" key="1">
    <citation type="journal article" date="2019" name="Nat. Ecol. Evol.">
        <title>Megaphylogeny resolves global patterns of mushroom evolution.</title>
        <authorList>
            <person name="Varga T."/>
            <person name="Krizsan K."/>
            <person name="Foldi C."/>
            <person name="Dima B."/>
            <person name="Sanchez-Garcia M."/>
            <person name="Sanchez-Ramirez S."/>
            <person name="Szollosi G.J."/>
            <person name="Szarkandi J.G."/>
            <person name="Papp V."/>
            <person name="Albert L."/>
            <person name="Andreopoulos W."/>
            <person name="Angelini C."/>
            <person name="Antonin V."/>
            <person name="Barry K.W."/>
            <person name="Bougher N.L."/>
            <person name="Buchanan P."/>
            <person name="Buyck B."/>
            <person name="Bense V."/>
            <person name="Catcheside P."/>
            <person name="Chovatia M."/>
            <person name="Cooper J."/>
            <person name="Damon W."/>
            <person name="Desjardin D."/>
            <person name="Finy P."/>
            <person name="Geml J."/>
            <person name="Haridas S."/>
            <person name="Hughes K."/>
            <person name="Justo A."/>
            <person name="Karasinski D."/>
            <person name="Kautmanova I."/>
            <person name="Kiss B."/>
            <person name="Kocsube S."/>
            <person name="Kotiranta H."/>
            <person name="LaButti K.M."/>
            <person name="Lechner B.E."/>
            <person name="Liimatainen K."/>
            <person name="Lipzen A."/>
            <person name="Lukacs Z."/>
            <person name="Mihaltcheva S."/>
            <person name="Morgado L.N."/>
            <person name="Niskanen T."/>
            <person name="Noordeloos M.E."/>
            <person name="Ohm R.A."/>
            <person name="Ortiz-Santana B."/>
            <person name="Ovrebo C."/>
            <person name="Racz N."/>
            <person name="Riley R."/>
            <person name="Savchenko A."/>
            <person name="Shiryaev A."/>
            <person name="Soop K."/>
            <person name="Spirin V."/>
            <person name="Szebenyi C."/>
            <person name="Tomsovsky M."/>
            <person name="Tulloss R.E."/>
            <person name="Uehling J."/>
            <person name="Grigoriev I.V."/>
            <person name="Vagvolgyi C."/>
            <person name="Papp T."/>
            <person name="Martin F.M."/>
            <person name="Miettinen O."/>
            <person name="Hibbett D.S."/>
            <person name="Nagy L.G."/>
        </authorList>
    </citation>
    <scope>NUCLEOTIDE SEQUENCE [LARGE SCALE GENOMIC DNA]</scope>
    <source>
        <strain evidence="3 4">CBS 121175</strain>
    </source>
</reference>
<feature type="transmembrane region" description="Helical" evidence="2">
    <location>
        <begin position="32"/>
        <end position="54"/>
    </location>
</feature>
<keyword evidence="4" id="KW-1185">Reference proteome</keyword>
<organism evidence="3 4">
    <name type="scientific">Coprinopsis marcescibilis</name>
    <name type="common">Agaric fungus</name>
    <name type="synonym">Psathyrella marcescibilis</name>
    <dbReference type="NCBI Taxonomy" id="230819"/>
    <lineage>
        <taxon>Eukaryota</taxon>
        <taxon>Fungi</taxon>
        <taxon>Dikarya</taxon>
        <taxon>Basidiomycota</taxon>
        <taxon>Agaricomycotina</taxon>
        <taxon>Agaricomycetes</taxon>
        <taxon>Agaricomycetidae</taxon>
        <taxon>Agaricales</taxon>
        <taxon>Agaricineae</taxon>
        <taxon>Psathyrellaceae</taxon>
        <taxon>Coprinopsis</taxon>
    </lineage>
</organism>
<dbReference type="AlphaFoldDB" id="A0A5C3KCK1"/>
<keyword evidence="2" id="KW-0472">Membrane</keyword>
<feature type="transmembrane region" description="Helical" evidence="2">
    <location>
        <begin position="103"/>
        <end position="122"/>
    </location>
</feature>
<keyword evidence="2" id="KW-0812">Transmembrane</keyword>
<evidence type="ECO:0000256" key="1">
    <source>
        <dbReference type="SAM" id="MobiDB-lite"/>
    </source>
</evidence>
<sequence length="178" mass="19443">MASSPTTTAAAAIGEDGIYNNLLTSATPLAKLLPHIKAGFLFAFGMASFFVRWATRLLRHLYLPIPIILYLLEPVTVFLRYLAEIFVLTPYNTVVYLADALHPVYVFCGVACLTGILVGVVGRTLTGMLVATLLPPVLVEAEPVKDRKGKGKELKPKMEDSDEDTLSTRSNHEDSDGY</sequence>
<feature type="transmembrane region" description="Helical" evidence="2">
    <location>
        <begin position="61"/>
        <end position="83"/>
    </location>
</feature>
<gene>
    <name evidence="3" type="ORF">FA15DRAFT_710436</name>
</gene>
<name>A0A5C3KCK1_COPMA</name>
<dbReference type="EMBL" id="ML210460">
    <property type="protein sequence ID" value="TFK17809.1"/>
    <property type="molecule type" value="Genomic_DNA"/>
</dbReference>
<feature type="compositionally biased region" description="Basic and acidic residues" evidence="1">
    <location>
        <begin position="144"/>
        <end position="159"/>
    </location>
</feature>
<feature type="region of interest" description="Disordered" evidence="1">
    <location>
        <begin position="144"/>
        <end position="178"/>
    </location>
</feature>
<dbReference type="OrthoDB" id="3366475at2759"/>
<keyword evidence="2" id="KW-1133">Transmembrane helix</keyword>